<dbReference type="InterPro" id="IPR011009">
    <property type="entry name" value="Kinase-like_dom_sf"/>
</dbReference>
<dbReference type="Pfam" id="PF06760">
    <property type="entry name" value="DUF1221"/>
    <property type="match status" value="1"/>
</dbReference>
<feature type="domain" description="Protein kinase" evidence="3">
    <location>
        <begin position="324"/>
        <end position="599"/>
    </location>
</feature>
<dbReference type="InterPro" id="IPR001245">
    <property type="entry name" value="Ser-Thr/Tyr_kinase_cat_dom"/>
</dbReference>
<feature type="compositionally biased region" description="Polar residues" evidence="1">
    <location>
        <begin position="658"/>
        <end position="670"/>
    </location>
</feature>
<dbReference type="InterPro" id="IPR051681">
    <property type="entry name" value="Ser/Thr_Kinases-Pseudokinases"/>
</dbReference>
<dbReference type="InterPro" id="IPR000719">
    <property type="entry name" value="Prot_kinase_dom"/>
</dbReference>
<dbReference type="PANTHER" id="PTHR44329:SF260">
    <property type="entry name" value="PROTEIN KINASE DOMAIN-CONTAINING PROTEIN"/>
    <property type="match status" value="1"/>
</dbReference>
<dbReference type="PROSITE" id="PS50011">
    <property type="entry name" value="PROTEIN_KINASE_DOM"/>
    <property type="match status" value="1"/>
</dbReference>
<dbReference type="Proteomes" id="UP000823749">
    <property type="component" value="Chromosome 7"/>
</dbReference>
<proteinExistence type="predicted"/>
<dbReference type="FunFam" id="1.10.510.10:FF:000778">
    <property type="entry name" value="Kinase family protein"/>
    <property type="match status" value="1"/>
</dbReference>
<dbReference type="Pfam" id="PF07714">
    <property type="entry name" value="PK_Tyr_Ser-Thr"/>
    <property type="match status" value="1"/>
</dbReference>
<evidence type="ECO:0000256" key="1">
    <source>
        <dbReference type="SAM" id="MobiDB-lite"/>
    </source>
</evidence>
<keyword evidence="5" id="KW-1185">Reference proteome</keyword>
<dbReference type="SUPFAM" id="SSF56112">
    <property type="entry name" value="Protein kinase-like (PK-like)"/>
    <property type="match status" value="1"/>
</dbReference>
<organism evidence="4 5">
    <name type="scientific">Rhododendron griersonianum</name>
    <dbReference type="NCBI Taxonomy" id="479676"/>
    <lineage>
        <taxon>Eukaryota</taxon>
        <taxon>Viridiplantae</taxon>
        <taxon>Streptophyta</taxon>
        <taxon>Embryophyta</taxon>
        <taxon>Tracheophyta</taxon>
        <taxon>Spermatophyta</taxon>
        <taxon>Magnoliopsida</taxon>
        <taxon>eudicotyledons</taxon>
        <taxon>Gunneridae</taxon>
        <taxon>Pentapetalae</taxon>
        <taxon>asterids</taxon>
        <taxon>Ericales</taxon>
        <taxon>Ericaceae</taxon>
        <taxon>Ericoideae</taxon>
        <taxon>Rhodoreae</taxon>
        <taxon>Rhododendron</taxon>
    </lineage>
</organism>
<comment type="caution">
    <text evidence="4">The sequence shown here is derived from an EMBL/GenBank/DDBJ whole genome shotgun (WGS) entry which is preliminary data.</text>
</comment>
<feature type="signal peptide" evidence="2">
    <location>
        <begin position="1"/>
        <end position="33"/>
    </location>
</feature>
<sequence length="866" mass="99033">MTSTQGAAKCWVIKNLSLAVLLRISFFPPDSESTTGFQFSPVILCIQLEHTQKEKRISVKNLPRNFCISLGHLLEDQRKQESVKNLVEGFAASTNICPAGLRFQRNSLIFDFQSGYGTTKADRRGSGKLEGSNEEMRQNLRFEEKHTKWKILEQPLRELHRIFKEGEMYIRQSLETRDRWAKAITLYQDTDCVEFHIHNLLCCIPIVVEAIESAGEISGWDHEETQTKRVIYSMKYQKDCKDPKIFQWKFGKQYLVSQDFCNRLAAVWEADRWNLLNKIQEKRKSGLTKHERQLADLLSKNLNESESLNCKLSPCSILVGSKDYQVRRRLGSGSQYKEIQWLGESFALRHFHGDIEALVPEISKEMSLSHPNVIHIHCGFTDEEKKECFLVMELMNRDLSIYIKEICGPRKQRIPFSLPVAVDLMLQIARGMEYLHSKEIYHGDLNPSNILLKPRNVSTEGYLHAKVSGFGLSSSINLTQKTSPNQNGTMPFIWHAPEILAEQEHLGSIGNCKYTAKADVYSFGMICFELLTGKVPFEDSHLQGDKMSRNIRTGERPLFPFPSPKYLTSLTKKCWHTDPNQRPSFSSICRILRYIKRFLVMNYELNHPDPPMPMVDYIDIEAGLLKNFSVWGSLDMLPIWQIPFQMFAYRVVEKERTSTCQKDTSESGSDGASACGDENMSADDPFSTVSERKSLVSPETLNRKLSALKKSTDVKANKQPGTPKGRSLKPPQLSTCGRSIRTNSDGQLLPLIRKKMAETAIEKNQEECKMVGTDNEENGENCNSDAYLGTSTTFLGKLNLVLILSFMSLSAEECIDFEEIEKNENVKFPEAKDTISRLHARKREINEFKVVESRTPRFQTKIRDCR</sequence>
<evidence type="ECO:0000313" key="5">
    <source>
        <dbReference type="Proteomes" id="UP000823749"/>
    </source>
</evidence>
<feature type="region of interest" description="Disordered" evidence="1">
    <location>
        <begin position="658"/>
        <end position="740"/>
    </location>
</feature>
<protein>
    <recommendedName>
        <fullName evidence="3">Protein kinase domain-containing protein</fullName>
    </recommendedName>
</protein>
<dbReference type="GO" id="GO:0004674">
    <property type="term" value="F:protein serine/threonine kinase activity"/>
    <property type="evidence" value="ECO:0007669"/>
    <property type="project" value="TreeGrafter"/>
</dbReference>
<dbReference type="InterPro" id="IPR010632">
    <property type="entry name" value="DUF1221"/>
</dbReference>
<dbReference type="Gene3D" id="1.10.510.10">
    <property type="entry name" value="Transferase(Phosphotransferase) domain 1"/>
    <property type="match status" value="1"/>
</dbReference>
<dbReference type="GO" id="GO:0005524">
    <property type="term" value="F:ATP binding"/>
    <property type="evidence" value="ECO:0007669"/>
    <property type="project" value="InterPro"/>
</dbReference>
<feature type="chain" id="PRO_5043428514" description="Protein kinase domain-containing protein" evidence="2">
    <location>
        <begin position="34"/>
        <end position="866"/>
    </location>
</feature>
<dbReference type="PANTHER" id="PTHR44329">
    <property type="entry name" value="SERINE/THREONINE-PROTEIN KINASE TNNI3K-RELATED"/>
    <property type="match status" value="1"/>
</dbReference>
<keyword evidence="2" id="KW-0732">Signal</keyword>
<dbReference type="EMBL" id="JACTNZ010000007">
    <property type="protein sequence ID" value="KAG5538261.1"/>
    <property type="molecule type" value="Genomic_DNA"/>
</dbReference>
<evidence type="ECO:0000256" key="2">
    <source>
        <dbReference type="SAM" id="SignalP"/>
    </source>
</evidence>
<dbReference type="AlphaFoldDB" id="A0AAV6JAQ0"/>
<accession>A0AAV6JAQ0</accession>
<gene>
    <name evidence="4" type="ORF">RHGRI_018999</name>
</gene>
<evidence type="ECO:0000259" key="3">
    <source>
        <dbReference type="PROSITE" id="PS50011"/>
    </source>
</evidence>
<name>A0AAV6JAQ0_9ERIC</name>
<reference evidence="4" key="1">
    <citation type="submission" date="2020-08" db="EMBL/GenBank/DDBJ databases">
        <title>Plant Genome Project.</title>
        <authorList>
            <person name="Zhang R.-G."/>
        </authorList>
    </citation>
    <scope>NUCLEOTIDE SEQUENCE</scope>
    <source>
        <strain evidence="4">WSP0</strain>
        <tissue evidence="4">Leaf</tissue>
    </source>
</reference>
<evidence type="ECO:0000313" key="4">
    <source>
        <dbReference type="EMBL" id="KAG5538261.1"/>
    </source>
</evidence>